<feature type="chain" id="PRO_5008709656" evidence="1">
    <location>
        <begin position="27"/>
        <end position="436"/>
    </location>
</feature>
<evidence type="ECO:0000313" key="2">
    <source>
        <dbReference type="EMBL" id="SCF25947.1"/>
    </source>
</evidence>
<dbReference type="AlphaFoldDB" id="A0A1C4YZ83"/>
<dbReference type="Proteomes" id="UP000199504">
    <property type="component" value="Unassembled WGS sequence"/>
</dbReference>
<dbReference type="PROSITE" id="PS51257">
    <property type="entry name" value="PROKAR_LIPOPROTEIN"/>
    <property type="match status" value="1"/>
</dbReference>
<evidence type="ECO:0000313" key="3">
    <source>
        <dbReference type="Proteomes" id="UP000199504"/>
    </source>
</evidence>
<proteinExistence type="predicted"/>
<dbReference type="InterPro" id="IPR050490">
    <property type="entry name" value="Bact_solute-bd_prot1"/>
</dbReference>
<accession>A0A1C4YZ83</accession>
<feature type="signal peptide" evidence="1">
    <location>
        <begin position="1"/>
        <end position="26"/>
    </location>
</feature>
<dbReference type="OrthoDB" id="2510110at2"/>
<keyword evidence="2" id="KW-0813">Transport</keyword>
<dbReference type="EMBL" id="FMCX01000004">
    <property type="protein sequence ID" value="SCF25947.1"/>
    <property type="molecule type" value="Genomic_DNA"/>
</dbReference>
<organism evidence="2 3">
    <name type="scientific">Micromonospora mirobrigensis</name>
    <dbReference type="NCBI Taxonomy" id="262898"/>
    <lineage>
        <taxon>Bacteria</taxon>
        <taxon>Bacillati</taxon>
        <taxon>Actinomycetota</taxon>
        <taxon>Actinomycetes</taxon>
        <taxon>Micromonosporales</taxon>
        <taxon>Micromonosporaceae</taxon>
        <taxon>Micromonospora</taxon>
    </lineage>
</organism>
<dbReference type="PROSITE" id="PS51318">
    <property type="entry name" value="TAT"/>
    <property type="match status" value="1"/>
</dbReference>
<protein>
    <submittedName>
        <fullName evidence="2">Multiple sugar transport system substrate-binding protein</fullName>
    </submittedName>
</protein>
<keyword evidence="3" id="KW-1185">Reference proteome</keyword>
<dbReference type="InterPro" id="IPR006059">
    <property type="entry name" value="SBP"/>
</dbReference>
<dbReference type="Pfam" id="PF13416">
    <property type="entry name" value="SBP_bac_8"/>
    <property type="match status" value="1"/>
</dbReference>
<gene>
    <name evidence="2" type="ORF">GA0070564_104536</name>
</gene>
<dbReference type="InterPro" id="IPR006311">
    <property type="entry name" value="TAT_signal"/>
</dbReference>
<keyword evidence="2" id="KW-0762">Sugar transport</keyword>
<dbReference type="Gene3D" id="3.40.190.10">
    <property type="entry name" value="Periplasmic binding protein-like II"/>
    <property type="match status" value="2"/>
</dbReference>
<dbReference type="STRING" id="262898.GA0070564_104536"/>
<dbReference type="PANTHER" id="PTHR43649">
    <property type="entry name" value="ARABINOSE-BINDING PROTEIN-RELATED"/>
    <property type="match status" value="1"/>
</dbReference>
<dbReference type="RefSeq" id="WP_091609623.1">
    <property type="nucleotide sequence ID" value="NZ_FMCX01000004.1"/>
</dbReference>
<sequence length="436" mass="46056">MTTLTRRALLGGLLAGSLVLSGCSGADSGPAAAVPTGAAADNAEAQQPATISFLAFQSPNLPASFWQAQVKEIQKTYPKLKVELLYTPGLDRQGYAKQLLTTGNLPDVIWDVPLADFVKANALLPYSDADLATIDAPPSAGLVDGKHYSLTNGAQTIPMLYYNKKELDALGIAPPKTWQDLLTASAKIKAAGKTPILAGGASDAWASTILLDGIVDTDVYAAKPDWMTQRKQGKVKFSDPDMVAAVRKWQDLIKAGYVNQDALSLNYSQLQAKFTGGGGVFYPMGSWAGATKANFEIGVVPLPTADGKAVISKNFGQALYVSAKTKYPAQARAFAVAMATTPGAVTAQMKTDSLIPVAKGFTPPSDVPPLIRQTVDVYNTPGATATLPFGWEAGDQAAPSGFVDEWNSGAQRLYAGGSVEQFLKEMDQKFEDLNQG</sequence>
<dbReference type="SUPFAM" id="SSF53850">
    <property type="entry name" value="Periplasmic binding protein-like II"/>
    <property type="match status" value="1"/>
</dbReference>
<name>A0A1C4YZ83_9ACTN</name>
<evidence type="ECO:0000256" key="1">
    <source>
        <dbReference type="SAM" id="SignalP"/>
    </source>
</evidence>
<keyword evidence="1" id="KW-0732">Signal</keyword>
<reference evidence="3" key="1">
    <citation type="submission" date="2016-06" db="EMBL/GenBank/DDBJ databases">
        <authorList>
            <person name="Varghese N."/>
            <person name="Submissions Spin"/>
        </authorList>
    </citation>
    <scope>NUCLEOTIDE SEQUENCE [LARGE SCALE GENOMIC DNA]</scope>
    <source>
        <strain evidence="3">DSM 44830</strain>
    </source>
</reference>